<keyword evidence="4 7" id="KW-0233">DNA recombination</keyword>
<organism evidence="9 10">
    <name type="scientific">Pendulispora albinea</name>
    <dbReference type="NCBI Taxonomy" id="2741071"/>
    <lineage>
        <taxon>Bacteria</taxon>
        <taxon>Pseudomonadati</taxon>
        <taxon>Myxococcota</taxon>
        <taxon>Myxococcia</taxon>
        <taxon>Myxococcales</taxon>
        <taxon>Sorangiineae</taxon>
        <taxon>Pendulisporaceae</taxon>
        <taxon>Pendulispora</taxon>
    </lineage>
</organism>
<accession>A0ABZ2MBL1</accession>
<keyword evidence="10" id="KW-1185">Reference proteome</keyword>
<evidence type="ECO:0000256" key="7">
    <source>
        <dbReference type="HAMAP-Rule" id="MF_00201"/>
    </source>
</evidence>
<protein>
    <recommendedName>
        <fullName evidence="2 7">DNA repair protein RecO</fullName>
    </recommendedName>
    <alternativeName>
        <fullName evidence="6 7">Recombination protein O</fullName>
    </alternativeName>
</protein>
<dbReference type="Proteomes" id="UP001370348">
    <property type="component" value="Chromosome"/>
</dbReference>
<dbReference type="Pfam" id="PF11967">
    <property type="entry name" value="RecO_N"/>
    <property type="match status" value="1"/>
</dbReference>
<dbReference type="InterPro" id="IPR012340">
    <property type="entry name" value="NA-bd_OB-fold"/>
</dbReference>
<evidence type="ECO:0000313" key="9">
    <source>
        <dbReference type="EMBL" id="WXB19906.1"/>
    </source>
</evidence>
<comment type="function">
    <text evidence="7">Involved in DNA repair and RecF pathway recombination.</text>
</comment>
<dbReference type="SUPFAM" id="SSF50249">
    <property type="entry name" value="Nucleic acid-binding proteins"/>
    <property type="match status" value="1"/>
</dbReference>
<evidence type="ECO:0000256" key="4">
    <source>
        <dbReference type="ARBA" id="ARBA00023172"/>
    </source>
</evidence>
<dbReference type="PANTHER" id="PTHR33991">
    <property type="entry name" value="DNA REPAIR PROTEIN RECO"/>
    <property type="match status" value="1"/>
</dbReference>
<sequence length="239" mass="25647">MPTARTTQTRIESEALLLRFVAYRDSDVIATFFTRTDGKIGAIVPAGRKSARRVGGAMEPMHTLHVSLEDRGRELGTLKEARVVVQRFGLVGDLDALDAAGTALRWLRHVCPPRIPEPRAWDTVTGLLDTLDARQHPPRSALAIAALRLLADVGYALEFEHCVRCGRGCPPGKPAFIDAARGGLICQSCGGAPARIGGELRARAADITRGEEPELTDEDAEELLVLVDAAMRAHAGGEG</sequence>
<dbReference type="HAMAP" id="MF_00201">
    <property type="entry name" value="RecO"/>
    <property type="match status" value="1"/>
</dbReference>
<dbReference type="InterPro" id="IPR003717">
    <property type="entry name" value="RecO"/>
</dbReference>
<comment type="similarity">
    <text evidence="1 7">Belongs to the RecO family.</text>
</comment>
<evidence type="ECO:0000313" key="10">
    <source>
        <dbReference type="Proteomes" id="UP001370348"/>
    </source>
</evidence>
<dbReference type="NCBIfam" id="TIGR00613">
    <property type="entry name" value="reco"/>
    <property type="match status" value="1"/>
</dbReference>
<name>A0ABZ2MBL1_9BACT</name>
<evidence type="ECO:0000256" key="6">
    <source>
        <dbReference type="ARBA" id="ARBA00033409"/>
    </source>
</evidence>
<dbReference type="InterPro" id="IPR042242">
    <property type="entry name" value="RecO_C"/>
</dbReference>
<gene>
    <name evidence="7 9" type="primary">recO</name>
    <name evidence="9" type="ORF">LZC94_22115</name>
</gene>
<evidence type="ECO:0000256" key="2">
    <source>
        <dbReference type="ARBA" id="ARBA00021310"/>
    </source>
</evidence>
<evidence type="ECO:0000256" key="3">
    <source>
        <dbReference type="ARBA" id="ARBA00022763"/>
    </source>
</evidence>
<reference evidence="9 10" key="1">
    <citation type="submission" date="2021-12" db="EMBL/GenBank/DDBJ databases">
        <title>Discovery of the Pendulisporaceae a myxobacterial family with distinct sporulation behavior and unique specialized metabolism.</title>
        <authorList>
            <person name="Garcia R."/>
            <person name="Popoff A."/>
            <person name="Bader C.D."/>
            <person name="Loehr J."/>
            <person name="Walesch S."/>
            <person name="Walt C."/>
            <person name="Boldt J."/>
            <person name="Bunk B."/>
            <person name="Haeckl F.J.F.P.J."/>
            <person name="Gunesch A.P."/>
            <person name="Birkelbach J."/>
            <person name="Nuebel U."/>
            <person name="Pietschmann T."/>
            <person name="Bach T."/>
            <person name="Mueller R."/>
        </authorList>
    </citation>
    <scope>NUCLEOTIDE SEQUENCE [LARGE SCALE GENOMIC DNA]</scope>
    <source>
        <strain evidence="9 10">MSr11954</strain>
    </source>
</reference>
<feature type="domain" description="DNA replication/recombination mediator RecO N-terminal" evidence="8">
    <location>
        <begin position="11"/>
        <end position="84"/>
    </location>
</feature>
<evidence type="ECO:0000259" key="8">
    <source>
        <dbReference type="Pfam" id="PF11967"/>
    </source>
</evidence>
<dbReference type="Pfam" id="PF02565">
    <property type="entry name" value="RecO_C"/>
    <property type="match status" value="1"/>
</dbReference>
<evidence type="ECO:0000256" key="1">
    <source>
        <dbReference type="ARBA" id="ARBA00007452"/>
    </source>
</evidence>
<dbReference type="EMBL" id="CP089984">
    <property type="protein sequence ID" value="WXB19906.1"/>
    <property type="molecule type" value="Genomic_DNA"/>
</dbReference>
<keyword evidence="3 7" id="KW-0227">DNA damage</keyword>
<dbReference type="Gene3D" id="2.40.50.140">
    <property type="entry name" value="Nucleic acid-binding proteins"/>
    <property type="match status" value="1"/>
</dbReference>
<proteinExistence type="inferred from homology"/>
<dbReference type="Gene3D" id="1.20.1440.120">
    <property type="entry name" value="Recombination protein O, C-terminal domain"/>
    <property type="match status" value="1"/>
</dbReference>
<keyword evidence="5 7" id="KW-0234">DNA repair</keyword>
<dbReference type="InterPro" id="IPR037278">
    <property type="entry name" value="ARFGAP/RecO"/>
</dbReference>
<dbReference type="RefSeq" id="WP_394829505.1">
    <property type="nucleotide sequence ID" value="NZ_CP089984.1"/>
</dbReference>
<dbReference type="SUPFAM" id="SSF57863">
    <property type="entry name" value="ArfGap/RecO-like zinc finger"/>
    <property type="match status" value="1"/>
</dbReference>
<dbReference type="PANTHER" id="PTHR33991:SF1">
    <property type="entry name" value="DNA REPAIR PROTEIN RECO"/>
    <property type="match status" value="1"/>
</dbReference>
<evidence type="ECO:0000256" key="5">
    <source>
        <dbReference type="ARBA" id="ARBA00023204"/>
    </source>
</evidence>
<dbReference type="InterPro" id="IPR022572">
    <property type="entry name" value="DNA_rep/recomb_RecO_N"/>
</dbReference>